<organism evidence="3">
    <name type="scientific">Aphanomyces invadans</name>
    <dbReference type="NCBI Taxonomy" id="157072"/>
    <lineage>
        <taxon>Eukaryota</taxon>
        <taxon>Sar</taxon>
        <taxon>Stramenopiles</taxon>
        <taxon>Oomycota</taxon>
        <taxon>Saprolegniomycetes</taxon>
        <taxon>Saprolegniales</taxon>
        <taxon>Verrucalvaceae</taxon>
        <taxon>Aphanomyces</taxon>
    </lineage>
</organism>
<evidence type="ECO:0000256" key="1">
    <source>
        <dbReference type="SAM" id="MobiDB-lite"/>
    </source>
</evidence>
<reference evidence="3" key="1">
    <citation type="submission" date="2013-12" db="EMBL/GenBank/DDBJ databases">
        <title>The Genome Sequence of Aphanomyces invadans NJM9701.</title>
        <authorList>
            <consortium name="The Broad Institute Genomics Platform"/>
            <person name="Russ C."/>
            <person name="Tyler B."/>
            <person name="van West P."/>
            <person name="Dieguez-Uribeondo J."/>
            <person name="Young S.K."/>
            <person name="Zeng Q."/>
            <person name="Gargeya S."/>
            <person name="Fitzgerald M."/>
            <person name="Abouelleil A."/>
            <person name="Alvarado L."/>
            <person name="Chapman S.B."/>
            <person name="Gainer-Dewar J."/>
            <person name="Goldberg J."/>
            <person name="Griggs A."/>
            <person name="Gujja S."/>
            <person name="Hansen M."/>
            <person name="Howarth C."/>
            <person name="Imamovic A."/>
            <person name="Ireland A."/>
            <person name="Larimer J."/>
            <person name="McCowan C."/>
            <person name="Murphy C."/>
            <person name="Pearson M."/>
            <person name="Poon T.W."/>
            <person name="Priest M."/>
            <person name="Roberts A."/>
            <person name="Saif S."/>
            <person name="Shea T."/>
            <person name="Sykes S."/>
            <person name="Wortman J."/>
            <person name="Nusbaum C."/>
            <person name="Birren B."/>
        </authorList>
    </citation>
    <scope>NUCLEOTIDE SEQUENCE [LARGE SCALE GENOMIC DNA]</scope>
    <source>
        <strain evidence="3">NJM9701</strain>
    </source>
</reference>
<evidence type="ECO:0000313" key="3">
    <source>
        <dbReference type="EMBL" id="ETW07463.1"/>
    </source>
</evidence>
<feature type="compositionally biased region" description="Basic and acidic residues" evidence="1">
    <location>
        <begin position="257"/>
        <end position="270"/>
    </location>
</feature>
<keyword evidence="2" id="KW-1133">Transmembrane helix</keyword>
<keyword evidence="2" id="KW-0812">Transmembrane</keyword>
<gene>
    <name evidence="3" type="ORF">H310_01975</name>
</gene>
<name>A0A024UPD3_9STRA</name>
<dbReference type="RefSeq" id="XP_008863556.1">
    <property type="nucleotide sequence ID" value="XM_008865334.1"/>
</dbReference>
<sequence>MMVQGENASTNRSTTPAVSSIAHVMFGNMTAHTMATVSRVIPQRELFPFSNDYTLLQLTASLTTIQPVALVGDAGCPALPPSGRASTLNVSCVQFAVPDYVSAPVAQTSCPLNISTAQTATHGCDTSVRGSDGAPLVVAGSSCLVALHLPGPREALELHANSTTDFVVTTWTPENANIALVVANDLRKHIQQLVAPASAIVESTAVQDDSHSLVVVYTCIGVMGIVFVVLGLLMLRPRYVNVHCLPTPSTNHSSHSQHREHLELRAANDK</sequence>
<keyword evidence="2" id="KW-0472">Membrane</keyword>
<accession>A0A024UPD3</accession>
<dbReference type="VEuPathDB" id="FungiDB:H310_01975"/>
<dbReference type="AlphaFoldDB" id="A0A024UPD3"/>
<dbReference type="EMBL" id="KI913954">
    <property type="protein sequence ID" value="ETW07463.1"/>
    <property type="molecule type" value="Genomic_DNA"/>
</dbReference>
<dbReference type="OrthoDB" id="10516794at2759"/>
<feature type="region of interest" description="Disordered" evidence="1">
    <location>
        <begin position="248"/>
        <end position="270"/>
    </location>
</feature>
<dbReference type="GeneID" id="20079025"/>
<feature type="transmembrane region" description="Helical" evidence="2">
    <location>
        <begin position="214"/>
        <end position="235"/>
    </location>
</feature>
<evidence type="ECO:0000256" key="2">
    <source>
        <dbReference type="SAM" id="Phobius"/>
    </source>
</evidence>
<protein>
    <submittedName>
        <fullName evidence="3">Uncharacterized protein</fullName>
    </submittedName>
</protein>
<proteinExistence type="predicted"/>